<evidence type="ECO:0000313" key="18">
    <source>
        <dbReference type="Proteomes" id="UP000236950"/>
    </source>
</evidence>
<dbReference type="InterPro" id="IPR027417">
    <property type="entry name" value="P-loop_NTPase"/>
</dbReference>
<dbReference type="PANTHER" id="PTHR43185">
    <property type="entry name" value="FERROUS IRON TRANSPORT PROTEIN B"/>
    <property type="match status" value="1"/>
</dbReference>
<feature type="binding site" evidence="13">
    <location>
        <begin position="69"/>
        <end position="72"/>
    </location>
    <ligand>
        <name>GTP</name>
        <dbReference type="ChEBI" id="CHEBI:37565"/>
        <label>1</label>
    </ligand>
</feature>
<comment type="similarity">
    <text evidence="15">Belongs to the TRAFAC class TrmE-Era-EngA-EngB-Septin-like GTPase superfamily. FeoB GTPase (TC 9.A.8) family.</text>
</comment>
<dbReference type="SUPFAM" id="SSF52540">
    <property type="entry name" value="P-loop containing nucleoside triphosphate hydrolases"/>
    <property type="match status" value="1"/>
</dbReference>
<evidence type="ECO:0000256" key="11">
    <source>
        <dbReference type="ARBA" id="ARBA00023136"/>
    </source>
</evidence>
<keyword evidence="18" id="KW-1185">Reference proteome</keyword>
<evidence type="ECO:0000313" key="17">
    <source>
        <dbReference type="EMBL" id="POZ92595.1"/>
    </source>
</evidence>
<dbReference type="Proteomes" id="UP000236950">
    <property type="component" value="Unassembled WGS sequence"/>
</dbReference>
<dbReference type="InterPro" id="IPR003373">
    <property type="entry name" value="Fe2_transport_prot-B"/>
</dbReference>
<evidence type="ECO:0000256" key="3">
    <source>
        <dbReference type="ARBA" id="ARBA00022475"/>
    </source>
</evidence>
<feature type="binding site" evidence="13">
    <location>
        <begin position="23"/>
        <end position="30"/>
    </location>
    <ligand>
        <name>GTP</name>
        <dbReference type="ChEBI" id="CHEBI:37565"/>
        <label>1</label>
    </ligand>
</feature>
<keyword evidence="9" id="KW-0406">Ion transport</keyword>
<gene>
    <name evidence="17" type="ORF">AA81_06360</name>
</gene>
<feature type="binding site" evidence="13">
    <location>
        <begin position="129"/>
        <end position="132"/>
    </location>
    <ligand>
        <name>GTP</name>
        <dbReference type="ChEBI" id="CHEBI:37565"/>
        <label>1</label>
    </ligand>
</feature>
<dbReference type="PANTHER" id="PTHR43185:SF1">
    <property type="entry name" value="FE(2+) TRANSPORTER FEOB"/>
    <property type="match status" value="1"/>
</dbReference>
<keyword evidence="11 15" id="KW-0472">Membrane</keyword>
<evidence type="ECO:0000256" key="14">
    <source>
        <dbReference type="PIRSR" id="PIRSR603373-2"/>
    </source>
</evidence>
<evidence type="ECO:0000256" key="13">
    <source>
        <dbReference type="PIRSR" id="PIRSR603373-1"/>
    </source>
</evidence>
<evidence type="ECO:0000256" key="7">
    <source>
        <dbReference type="ARBA" id="ARBA00022989"/>
    </source>
</evidence>
<feature type="binding site" evidence="14">
    <location>
        <position position="37"/>
    </location>
    <ligand>
        <name>Mg(2+)</name>
        <dbReference type="ChEBI" id="CHEBI:18420"/>
        <label>2</label>
    </ligand>
</feature>
<dbReference type="RefSeq" id="WP_103898581.1">
    <property type="nucleotide sequence ID" value="NZ_JALY01000135.1"/>
</dbReference>
<organism evidence="17 18">
    <name type="scientific">Petrotoga halophila DSM 16923</name>
    <dbReference type="NCBI Taxonomy" id="1122953"/>
    <lineage>
        <taxon>Bacteria</taxon>
        <taxon>Thermotogati</taxon>
        <taxon>Thermotogota</taxon>
        <taxon>Thermotogae</taxon>
        <taxon>Petrotogales</taxon>
        <taxon>Petrotogaceae</taxon>
        <taxon>Petrotoga</taxon>
    </lineage>
</organism>
<dbReference type="Pfam" id="PF07670">
    <property type="entry name" value="Gate"/>
    <property type="match status" value="2"/>
</dbReference>
<dbReference type="NCBIfam" id="TIGR00231">
    <property type="entry name" value="small_GTP"/>
    <property type="match status" value="1"/>
</dbReference>
<comment type="function">
    <text evidence="15">Probable transporter of a GTP-driven Fe(2+) uptake system.</text>
</comment>
<dbReference type="InterPro" id="IPR005225">
    <property type="entry name" value="Small_GTP-bd"/>
</dbReference>
<feature type="transmembrane region" description="Helical" evidence="15">
    <location>
        <begin position="294"/>
        <end position="315"/>
    </location>
</feature>
<feature type="transmembrane region" description="Helical" evidence="15">
    <location>
        <begin position="607"/>
        <end position="630"/>
    </location>
</feature>
<dbReference type="InterPro" id="IPR050860">
    <property type="entry name" value="FeoB_GTPase"/>
</dbReference>
<dbReference type="GO" id="GO:0005525">
    <property type="term" value="F:GTP binding"/>
    <property type="evidence" value="ECO:0007669"/>
    <property type="project" value="UniProtKB-KW"/>
</dbReference>
<name>A0A2S5EHS3_9BACT</name>
<keyword evidence="10 13" id="KW-0342">GTP-binding</keyword>
<dbReference type="Pfam" id="PF07664">
    <property type="entry name" value="FeoB_C"/>
    <property type="match status" value="1"/>
</dbReference>
<comment type="caution">
    <text evidence="17">The sequence shown here is derived from an EMBL/GenBank/DDBJ whole genome shotgun (WGS) entry which is preliminary data.</text>
</comment>
<dbReference type="GO" id="GO:0005886">
    <property type="term" value="C:plasma membrane"/>
    <property type="evidence" value="ECO:0007669"/>
    <property type="project" value="UniProtKB-SubCell"/>
</dbReference>
<evidence type="ECO:0000256" key="5">
    <source>
        <dbReference type="ARBA" id="ARBA00022692"/>
    </source>
</evidence>
<dbReference type="Pfam" id="PF02421">
    <property type="entry name" value="FeoB_N"/>
    <property type="match status" value="1"/>
</dbReference>
<evidence type="ECO:0000256" key="6">
    <source>
        <dbReference type="ARBA" id="ARBA00022741"/>
    </source>
</evidence>
<dbReference type="GO" id="GO:0015093">
    <property type="term" value="F:ferrous iron transmembrane transporter activity"/>
    <property type="evidence" value="ECO:0007669"/>
    <property type="project" value="UniProtKB-UniRule"/>
</dbReference>
<keyword evidence="5 15" id="KW-0812">Transmembrane</keyword>
<keyword evidence="3" id="KW-1003">Cell membrane</keyword>
<keyword evidence="6 13" id="KW-0547">Nucleotide-binding</keyword>
<feature type="transmembrane region" description="Helical" evidence="15">
    <location>
        <begin position="428"/>
        <end position="450"/>
    </location>
</feature>
<feature type="transmembrane region" description="Helical" evidence="15">
    <location>
        <begin position="456"/>
        <end position="475"/>
    </location>
</feature>
<dbReference type="NCBIfam" id="TIGR00437">
    <property type="entry name" value="feoB"/>
    <property type="match status" value="1"/>
</dbReference>
<comment type="caution">
    <text evidence="15">Lacks conserved residue(s) required for the propagation of feature annotation.</text>
</comment>
<dbReference type="InterPro" id="IPR011642">
    <property type="entry name" value="Gate_dom"/>
</dbReference>
<dbReference type="InterPro" id="IPR006073">
    <property type="entry name" value="GTP-bd"/>
</dbReference>
<feature type="binding site" evidence="14">
    <location>
        <position position="38"/>
    </location>
    <ligand>
        <name>Mg(2+)</name>
        <dbReference type="ChEBI" id="CHEBI:18420"/>
        <label>2</label>
    </ligand>
</feature>
<dbReference type="InterPro" id="IPR011640">
    <property type="entry name" value="Fe2_transport_prot_B_C"/>
</dbReference>
<keyword evidence="7 15" id="KW-1133">Transmembrane helix</keyword>
<evidence type="ECO:0000256" key="2">
    <source>
        <dbReference type="ARBA" id="ARBA00022448"/>
    </source>
</evidence>
<proteinExistence type="inferred from homology"/>
<dbReference type="GO" id="GO:0046872">
    <property type="term" value="F:metal ion binding"/>
    <property type="evidence" value="ECO:0007669"/>
    <property type="project" value="UniProtKB-KW"/>
</dbReference>
<dbReference type="EMBL" id="JALY01000135">
    <property type="protein sequence ID" value="POZ92595.1"/>
    <property type="molecule type" value="Genomic_DNA"/>
</dbReference>
<feature type="transmembrane region" description="Helical" evidence="15">
    <location>
        <begin position="522"/>
        <end position="539"/>
    </location>
</feature>
<feature type="transmembrane region" description="Helical" evidence="15">
    <location>
        <begin position="349"/>
        <end position="374"/>
    </location>
</feature>
<dbReference type="PRINTS" id="PR00326">
    <property type="entry name" value="GTP1OBG"/>
</dbReference>
<evidence type="ECO:0000259" key="16">
    <source>
        <dbReference type="PROSITE" id="PS51711"/>
    </source>
</evidence>
<dbReference type="CDD" id="cd01879">
    <property type="entry name" value="FeoB"/>
    <property type="match status" value="1"/>
</dbReference>
<sequence length="669" mass="74910">MSKDTLKDNVETVDKEAEISIIGNPNVGKTSLFNLLTGTKQYVANWPGVTVEKKIGSFKYKGKTFKLVDLPGVYTLSAKSEDERVAKDYLISNTSEIVIVVADALNLESSMFLLFQLIEIGVKTILVINSVDEAREKGRIIDPSPISKTLNIPVILTSAKTGEGKEELLEEAYKLSKEKNLTKKKIMYPEEIENFINFFQDKVSKFPKISSKYQNYIDSSWLPIYFLEFGSEDLELPQDFLTELKENFDIEDLKNKYLNWKFNFISYLVSSSIIKEGIDWSLRDILDHVFTHKILGILIYVFALFAVFSLTFSLAQPLSDLLDSAFTFLGNSISEFVTIPWLESLLVDGVIAGVGGVLVFIPQIFILFFFLGFLEESGYLPRAAFLVDRIARNFGLSGRSFMSIILGFGCNVPAIISTKTIANKKERLALILSLPFASCSARLPVYILLISAFFSTHAATIMLLVYLSSIALVLISSKFLQRFITQSEDIPFIIELPRFRMPTLKNLSIYTWNRGKHFLQKAGGIILIATVLIWLLSFFPNFGTDINSSFAASIGRVFEPLTNHLGWDWRINTGLIFGVAAKEIVVSSYATIFNVGEGSLTYALQNALTPASALALIFFVMAYIPCFATLATIKAETNGWKWAIFSFIYTTVVAYLIANLVFFVGGIFL</sequence>
<keyword evidence="2 15" id="KW-0813">Transport</keyword>
<accession>A0A2S5EHS3</accession>
<evidence type="ECO:0000256" key="12">
    <source>
        <dbReference type="NCBIfam" id="TIGR00437"/>
    </source>
</evidence>
<dbReference type="PROSITE" id="PS51711">
    <property type="entry name" value="G_FEOB"/>
    <property type="match status" value="1"/>
</dbReference>
<evidence type="ECO:0000256" key="15">
    <source>
        <dbReference type="RuleBase" id="RU362098"/>
    </source>
</evidence>
<evidence type="ECO:0000256" key="10">
    <source>
        <dbReference type="ARBA" id="ARBA00023134"/>
    </source>
</evidence>
<protein>
    <recommendedName>
        <fullName evidence="12 15">Ferrous iron transport protein B</fullName>
    </recommendedName>
</protein>
<evidence type="ECO:0000256" key="4">
    <source>
        <dbReference type="ARBA" id="ARBA00022496"/>
    </source>
</evidence>
<dbReference type="InterPro" id="IPR030389">
    <property type="entry name" value="G_FEOB_dom"/>
</dbReference>
<evidence type="ECO:0000256" key="9">
    <source>
        <dbReference type="ARBA" id="ARBA00023065"/>
    </source>
</evidence>
<keyword evidence="14" id="KW-0479">Metal-binding</keyword>
<dbReference type="Gene3D" id="3.40.50.300">
    <property type="entry name" value="P-loop containing nucleotide triphosphate hydrolases"/>
    <property type="match status" value="1"/>
</dbReference>
<feature type="domain" description="FeoB-type G" evidence="16">
    <location>
        <begin position="16"/>
        <end position="178"/>
    </location>
</feature>
<keyword evidence="4 15" id="KW-0410">Iron transport</keyword>
<feature type="binding site" evidence="14">
    <location>
        <position position="34"/>
    </location>
    <ligand>
        <name>Mg(2+)</name>
        <dbReference type="ChEBI" id="CHEBI:18420"/>
        <label>2</label>
    </ligand>
</feature>
<reference evidence="17 18" key="1">
    <citation type="submission" date="2014-01" db="EMBL/GenBank/DDBJ databases">
        <title>Comparative genomics of Petrotoga.</title>
        <authorList>
            <person name="Chow K."/>
            <person name="Charchuk R."/>
            <person name="Nesbo C.L."/>
        </authorList>
    </citation>
    <scope>NUCLEOTIDE SEQUENCE [LARGE SCALE GENOMIC DNA]</scope>
    <source>
        <strain evidence="17 18">DSM 16923</strain>
    </source>
</reference>
<comment type="subcellular location">
    <subcellularLocation>
        <location evidence="15">Cell inner membrane</location>
        <topology evidence="15">Multi-pass membrane protein</topology>
    </subcellularLocation>
    <subcellularLocation>
        <location evidence="1">Cell membrane</location>
        <topology evidence="1">Multi-pass membrane protein</topology>
    </subcellularLocation>
</comment>
<keyword evidence="8 15" id="KW-0408">Iron</keyword>
<evidence type="ECO:0000256" key="8">
    <source>
        <dbReference type="ARBA" id="ARBA00023004"/>
    </source>
</evidence>
<feature type="transmembrane region" description="Helical" evidence="15">
    <location>
        <begin position="642"/>
        <end position="668"/>
    </location>
</feature>
<feature type="binding site" evidence="13">
    <location>
        <begin position="48"/>
        <end position="52"/>
    </location>
    <ligand>
        <name>GTP</name>
        <dbReference type="ChEBI" id="CHEBI:37565"/>
        <label>1</label>
    </ligand>
</feature>
<evidence type="ECO:0000256" key="1">
    <source>
        <dbReference type="ARBA" id="ARBA00004651"/>
    </source>
</evidence>
<keyword evidence="14" id="KW-0460">Magnesium</keyword>
<dbReference type="AlphaFoldDB" id="A0A2S5EHS3"/>